<sequence length="226" mass="26086">MAETKLWYLENFSMLKILSKKEIEEIDRMAIMRSMPRNKVIYFPEDSSNTVFLLKKGRVKISRISESGKEIILAILGPGEVFGELSITGQATREEIAEATEDAVICSVSLENFQRMMEISPKFNLQVTKLIGFRLKKVQSRLEGLIFKTAEQRVRAFIKELAEEHGREIAQNPEERVVKLQLTHDEIAKLSATSRQTVTSVLNELERQEILTYDRSRIYIKKYSQL</sequence>
<evidence type="ECO:0000256" key="2">
    <source>
        <dbReference type="ARBA" id="ARBA00023125"/>
    </source>
</evidence>
<keyword evidence="3" id="KW-0804">Transcription</keyword>
<dbReference type="GO" id="GO:0003700">
    <property type="term" value="F:DNA-binding transcription factor activity"/>
    <property type="evidence" value="ECO:0007669"/>
    <property type="project" value="TreeGrafter"/>
</dbReference>
<dbReference type="InterPro" id="IPR050397">
    <property type="entry name" value="Env_Response_Regulators"/>
</dbReference>
<accession>A0A399SE69</accession>
<dbReference type="PROSITE" id="PS50042">
    <property type="entry name" value="CNMP_BINDING_3"/>
    <property type="match status" value="1"/>
</dbReference>
<dbReference type="AlphaFoldDB" id="A0A399SE69"/>
<keyword evidence="1" id="KW-0805">Transcription regulation</keyword>
<dbReference type="Gene3D" id="2.60.120.10">
    <property type="entry name" value="Jelly Rolls"/>
    <property type="match status" value="1"/>
</dbReference>
<feature type="domain" description="Cyclic nucleotide-binding" evidence="4">
    <location>
        <begin position="14"/>
        <end position="117"/>
    </location>
</feature>
<dbReference type="CDD" id="cd00038">
    <property type="entry name" value="CAP_ED"/>
    <property type="match status" value="1"/>
</dbReference>
<organism evidence="6 7">
    <name type="scientific">Pontibacter oryzae</name>
    <dbReference type="NCBI Taxonomy" id="2304593"/>
    <lineage>
        <taxon>Bacteria</taxon>
        <taxon>Pseudomonadati</taxon>
        <taxon>Bacteroidota</taxon>
        <taxon>Cytophagia</taxon>
        <taxon>Cytophagales</taxon>
        <taxon>Hymenobacteraceae</taxon>
        <taxon>Pontibacter</taxon>
    </lineage>
</organism>
<proteinExistence type="predicted"/>
<dbReference type="PANTHER" id="PTHR24567:SF74">
    <property type="entry name" value="HTH-TYPE TRANSCRIPTIONAL REGULATOR ARCR"/>
    <property type="match status" value="1"/>
</dbReference>
<dbReference type="Pfam" id="PF00027">
    <property type="entry name" value="cNMP_binding"/>
    <property type="match status" value="1"/>
</dbReference>
<dbReference type="InterPro" id="IPR036388">
    <property type="entry name" value="WH-like_DNA-bd_sf"/>
</dbReference>
<dbReference type="Gene3D" id="1.10.10.10">
    <property type="entry name" value="Winged helix-like DNA-binding domain superfamily/Winged helix DNA-binding domain"/>
    <property type="match status" value="1"/>
</dbReference>
<keyword evidence="2" id="KW-0238">DNA-binding</keyword>
<reference evidence="7" key="1">
    <citation type="submission" date="2018-08" db="EMBL/GenBank/DDBJ databases">
        <title>Mucilaginibacter sp. MYSH2.</title>
        <authorList>
            <person name="Seo T."/>
        </authorList>
    </citation>
    <scope>NUCLEOTIDE SEQUENCE [LARGE SCALE GENOMIC DNA]</scope>
    <source>
        <strain evidence="7">KIRAN</strain>
    </source>
</reference>
<dbReference type="InterPro" id="IPR014710">
    <property type="entry name" value="RmlC-like_jellyroll"/>
</dbReference>
<evidence type="ECO:0000313" key="7">
    <source>
        <dbReference type="Proteomes" id="UP000266005"/>
    </source>
</evidence>
<dbReference type="SUPFAM" id="SSF46785">
    <property type="entry name" value="Winged helix' DNA-binding domain"/>
    <property type="match status" value="1"/>
</dbReference>
<gene>
    <name evidence="6" type="ORF">D1627_00500</name>
</gene>
<dbReference type="InterPro" id="IPR036390">
    <property type="entry name" value="WH_DNA-bd_sf"/>
</dbReference>
<evidence type="ECO:0000259" key="5">
    <source>
        <dbReference type="PROSITE" id="PS51063"/>
    </source>
</evidence>
<name>A0A399SE69_9BACT</name>
<dbReference type="GO" id="GO:0005829">
    <property type="term" value="C:cytosol"/>
    <property type="evidence" value="ECO:0007669"/>
    <property type="project" value="TreeGrafter"/>
</dbReference>
<evidence type="ECO:0000313" key="6">
    <source>
        <dbReference type="EMBL" id="RIJ42386.1"/>
    </source>
</evidence>
<evidence type="ECO:0000256" key="1">
    <source>
        <dbReference type="ARBA" id="ARBA00023015"/>
    </source>
</evidence>
<dbReference type="OrthoDB" id="9127033at2"/>
<comment type="caution">
    <text evidence="6">The sequence shown here is derived from an EMBL/GenBank/DDBJ whole genome shotgun (WGS) entry which is preliminary data.</text>
</comment>
<dbReference type="InterPro" id="IPR012318">
    <property type="entry name" value="HTH_CRP"/>
</dbReference>
<dbReference type="InterPro" id="IPR018490">
    <property type="entry name" value="cNMP-bd_dom_sf"/>
</dbReference>
<dbReference type="InterPro" id="IPR000595">
    <property type="entry name" value="cNMP-bd_dom"/>
</dbReference>
<dbReference type="Pfam" id="PF13545">
    <property type="entry name" value="HTH_Crp_2"/>
    <property type="match status" value="1"/>
</dbReference>
<protein>
    <submittedName>
        <fullName evidence="6">Crp/Fnr family transcriptional regulator</fullName>
    </submittedName>
</protein>
<feature type="domain" description="HTH crp-type" evidence="5">
    <location>
        <begin position="148"/>
        <end position="224"/>
    </location>
</feature>
<dbReference type="SMART" id="SM00419">
    <property type="entry name" value="HTH_CRP"/>
    <property type="match status" value="1"/>
</dbReference>
<keyword evidence="7" id="KW-1185">Reference proteome</keyword>
<dbReference type="EMBL" id="QWGE01000001">
    <property type="protein sequence ID" value="RIJ42386.1"/>
    <property type="molecule type" value="Genomic_DNA"/>
</dbReference>
<evidence type="ECO:0000259" key="4">
    <source>
        <dbReference type="PROSITE" id="PS50042"/>
    </source>
</evidence>
<dbReference type="PANTHER" id="PTHR24567">
    <property type="entry name" value="CRP FAMILY TRANSCRIPTIONAL REGULATORY PROTEIN"/>
    <property type="match status" value="1"/>
</dbReference>
<dbReference type="PROSITE" id="PS51063">
    <property type="entry name" value="HTH_CRP_2"/>
    <property type="match status" value="1"/>
</dbReference>
<dbReference type="Proteomes" id="UP000266005">
    <property type="component" value="Unassembled WGS sequence"/>
</dbReference>
<dbReference type="GO" id="GO:0003677">
    <property type="term" value="F:DNA binding"/>
    <property type="evidence" value="ECO:0007669"/>
    <property type="project" value="UniProtKB-KW"/>
</dbReference>
<evidence type="ECO:0000256" key="3">
    <source>
        <dbReference type="ARBA" id="ARBA00023163"/>
    </source>
</evidence>
<dbReference type="SMART" id="SM00100">
    <property type="entry name" value="cNMP"/>
    <property type="match status" value="1"/>
</dbReference>
<dbReference type="SUPFAM" id="SSF51206">
    <property type="entry name" value="cAMP-binding domain-like"/>
    <property type="match status" value="1"/>
</dbReference>
<dbReference type="RefSeq" id="WP_119430270.1">
    <property type="nucleotide sequence ID" value="NZ_QWGE01000001.1"/>
</dbReference>